<dbReference type="SMART" id="SM00388">
    <property type="entry name" value="HisKA"/>
    <property type="match status" value="1"/>
</dbReference>
<dbReference type="CDD" id="cd00082">
    <property type="entry name" value="HisKA"/>
    <property type="match status" value="1"/>
</dbReference>
<dbReference type="CDD" id="cd06225">
    <property type="entry name" value="HAMP"/>
    <property type="match status" value="1"/>
</dbReference>
<keyword evidence="9" id="KW-0418">Kinase</keyword>
<dbReference type="Pfam" id="PF00672">
    <property type="entry name" value="HAMP"/>
    <property type="match status" value="1"/>
</dbReference>
<dbReference type="Pfam" id="PF19312">
    <property type="entry name" value="NtrY_N"/>
    <property type="match status" value="1"/>
</dbReference>
<evidence type="ECO:0000256" key="12">
    <source>
        <dbReference type="ARBA" id="ARBA00023012"/>
    </source>
</evidence>
<keyword evidence="5" id="KW-0597">Phosphoprotein</keyword>
<evidence type="ECO:0000256" key="9">
    <source>
        <dbReference type="ARBA" id="ARBA00022777"/>
    </source>
</evidence>
<dbReference type="InterPro" id="IPR045671">
    <property type="entry name" value="NtrY-like_N"/>
</dbReference>
<feature type="domain" description="Histidine kinase" evidence="16">
    <location>
        <begin position="526"/>
        <end position="737"/>
    </location>
</feature>
<feature type="domain" description="HAMP" evidence="18">
    <location>
        <begin position="320"/>
        <end position="376"/>
    </location>
</feature>
<keyword evidence="14" id="KW-0175">Coiled coil</keyword>
<feature type="transmembrane region" description="Helical" evidence="15">
    <location>
        <begin position="12"/>
        <end position="32"/>
    </location>
</feature>
<dbReference type="Pfam" id="PF00989">
    <property type="entry name" value="PAS"/>
    <property type="match status" value="1"/>
</dbReference>
<dbReference type="SMART" id="SM00091">
    <property type="entry name" value="PAS"/>
    <property type="match status" value="1"/>
</dbReference>
<dbReference type="SMART" id="SM00387">
    <property type="entry name" value="HATPase_c"/>
    <property type="match status" value="1"/>
</dbReference>
<feature type="transmembrane region" description="Helical" evidence="15">
    <location>
        <begin position="87"/>
        <end position="108"/>
    </location>
</feature>
<dbReference type="GO" id="GO:0000155">
    <property type="term" value="F:phosphorelay sensor kinase activity"/>
    <property type="evidence" value="ECO:0007669"/>
    <property type="project" value="InterPro"/>
</dbReference>
<proteinExistence type="predicted"/>
<evidence type="ECO:0000256" key="5">
    <source>
        <dbReference type="ARBA" id="ARBA00022553"/>
    </source>
</evidence>
<dbReference type="PANTHER" id="PTHR43065:SF42">
    <property type="entry name" value="TWO-COMPONENT SENSOR PPRA"/>
    <property type="match status" value="1"/>
</dbReference>
<dbReference type="InterPro" id="IPR036890">
    <property type="entry name" value="HATPase_C_sf"/>
</dbReference>
<dbReference type="InterPro" id="IPR005467">
    <property type="entry name" value="His_kinase_dom"/>
</dbReference>
<dbReference type="Proteomes" id="UP000178797">
    <property type="component" value="Unassembled WGS sequence"/>
</dbReference>
<dbReference type="Gene3D" id="3.30.565.10">
    <property type="entry name" value="Histidine kinase-like ATPase, C-terminal domain"/>
    <property type="match status" value="1"/>
</dbReference>
<dbReference type="Pfam" id="PF00512">
    <property type="entry name" value="HisKA"/>
    <property type="match status" value="1"/>
</dbReference>
<evidence type="ECO:0000256" key="6">
    <source>
        <dbReference type="ARBA" id="ARBA00022679"/>
    </source>
</evidence>
<comment type="subcellular location">
    <subcellularLocation>
        <location evidence="2">Cell membrane</location>
        <topology evidence="2">Multi-pass membrane protein</topology>
    </subcellularLocation>
</comment>
<evidence type="ECO:0000256" key="8">
    <source>
        <dbReference type="ARBA" id="ARBA00022741"/>
    </source>
</evidence>
<dbReference type="InterPro" id="IPR000014">
    <property type="entry name" value="PAS"/>
</dbReference>
<evidence type="ECO:0000256" key="7">
    <source>
        <dbReference type="ARBA" id="ARBA00022692"/>
    </source>
</evidence>
<keyword evidence="12" id="KW-0902">Two-component regulatory system</keyword>
<dbReference type="PIRSF" id="PIRSF037532">
    <property type="entry name" value="STHK_NtrY"/>
    <property type="match status" value="1"/>
</dbReference>
<dbReference type="SMART" id="SM00304">
    <property type="entry name" value="HAMP"/>
    <property type="match status" value="1"/>
</dbReference>
<gene>
    <name evidence="19" type="ORF">A2W05_02250</name>
</gene>
<evidence type="ECO:0000259" key="16">
    <source>
        <dbReference type="PROSITE" id="PS50109"/>
    </source>
</evidence>
<dbReference type="NCBIfam" id="TIGR00229">
    <property type="entry name" value="sensory_box"/>
    <property type="match status" value="1"/>
</dbReference>
<dbReference type="GO" id="GO:0005886">
    <property type="term" value="C:plasma membrane"/>
    <property type="evidence" value="ECO:0007669"/>
    <property type="project" value="UniProtKB-SubCell"/>
</dbReference>
<comment type="catalytic activity">
    <reaction evidence="1">
        <text>ATP + protein L-histidine = ADP + protein N-phospho-L-histidine.</text>
        <dbReference type="EC" id="2.7.13.3"/>
    </reaction>
</comment>
<dbReference type="InterPro" id="IPR003594">
    <property type="entry name" value="HATPase_dom"/>
</dbReference>
<name>A0A1F7S1W8_9BACT</name>
<dbReference type="InterPro" id="IPR003660">
    <property type="entry name" value="HAMP_dom"/>
</dbReference>
<dbReference type="InterPro" id="IPR004358">
    <property type="entry name" value="Sig_transdc_His_kin-like_C"/>
</dbReference>
<dbReference type="InterPro" id="IPR017232">
    <property type="entry name" value="NtrY"/>
</dbReference>
<dbReference type="GO" id="GO:0005524">
    <property type="term" value="F:ATP binding"/>
    <property type="evidence" value="ECO:0007669"/>
    <property type="project" value="UniProtKB-KW"/>
</dbReference>
<dbReference type="PANTHER" id="PTHR43065">
    <property type="entry name" value="SENSOR HISTIDINE KINASE"/>
    <property type="match status" value="1"/>
</dbReference>
<reference evidence="19 20" key="1">
    <citation type="journal article" date="2016" name="Nat. Commun.">
        <title>Thousands of microbial genomes shed light on interconnected biogeochemical processes in an aquifer system.</title>
        <authorList>
            <person name="Anantharaman K."/>
            <person name="Brown C.T."/>
            <person name="Hug L.A."/>
            <person name="Sharon I."/>
            <person name="Castelle C.J."/>
            <person name="Probst A.J."/>
            <person name="Thomas B.C."/>
            <person name="Singh A."/>
            <person name="Wilkins M.J."/>
            <person name="Karaoz U."/>
            <person name="Brodie E.L."/>
            <person name="Williams K.H."/>
            <person name="Hubbard S.S."/>
            <person name="Banfield J.F."/>
        </authorList>
    </citation>
    <scope>NUCLEOTIDE SEQUENCE [LARGE SCALE GENOMIC DNA]</scope>
</reference>
<dbReference type="AlphaFoldDB" id="A0A1F7S1W8"/>
<comment type="caution">
    <text evidence="19">The sequence shown here is derived from an EMBL/GenBank/DDBJ whole genome shotgun (WGS) entry which is preliminary data.</text>
</comment>
<feature type="coiled-coil region" evidence="14">
    <location>
        <begin position="361"/>
        <end position="395"/>
    </location>
</feature>
<feature type="transmembrane region" description="Helical" evidence="15">
    <location>
        <begin position="296"/>
        <end position="316"/>
    </location>
</feature>
<dbReference type="SUPFAM" id="SSF47384">
    <property type="entry name" value="Homodimeric domain of signal transducing histidine kinase"/>
    <property type="match status" value="1"/>
</dbReference>
<dbReference type="EMBL" id="MGDE01000006">
    <property type="protein sequence ID" value="OGL47823.1"/>
    <property type="molecule type" value="Genomic_DNA"/>
</dbReference>
<dbReference type="SUPFAM" id="SSF55874">
    <property type="entry name" value="ATPase domain of HSP90 chaperone/DNA topoisomerase II/histidine kinase"/>
    <property type="match status" value="1"/>
</dbReference>
<dbReference type="PROSITE" id="PS50112">
    <property type="entry name" value="PAS"/>
    <property type="match status" value="1"/>
</dbReference>
<evidence type="ECO:0000256" key="11">
    <source>
        <dbReference type="ARBA" id="ARBA00022989"/>
    </source>
</evidence>
<evidence type="ECO:0000256" key="14">
    <source>
        <dbReference type="SAM" id="Coils"/>
    </source>
</evidence>
<evidence type="ECO:0000256" key="13">
    <source>
        <dbReference type="ARBA" id="ARBA00023136"/>
    </source>
</evidence>
<dbReference type="GO" id="GO:0006355">
    <property type="term" value="P:regulation of DNA-templated transcription"/>
    <property type="evidence" value="ECO:0007669"/>
    <property type="project" value="InterPro"/>
</dbReference>
<accession>A0A1F7S1W8</accession>
<sequence>MVETNIRRKRIIITVVSILLILVAITFVEVYTRNIKASSPIANYIIFYSFYNINFILLLILFFLVIRNLVKLYFERQRKVPGAKFRTKLIVSFFLLTIIPSVLLFLFARVLISQTIEYWFSFPIENSLSGALEISESYYKNLESRTLLCSGQLSKEVSEKNLIRKSRIDNLKNLVNEKRKEYNLSSISIYSTNKKELVKILDPKISEDRYKKPGEKFLRRAFRGKKTTETKSVGKGELIIGITPIKSRGDKTHIIGAVATSLYLPKGISENIKSINLAYREYREKNILKRPIANNYIAMFAIVTTLIIFAAMWFGFQMAKGITGPIQQLAEGTKEIAGGNLDFHIDLEPDPESQDEIGILVNSFNQMTEELKKNKADLEKKNISLKNTNIELEEKRTYMETVLENITTGVISLDNNGKISTINKAAEKMLHVNENYIRNKHYREVFGIKHFEALREIIFQILDNNVRSFEREINLNIDGEVFTFMTNINMLFDSQGNYLGMVIVLDNLTELIRAQRVAAWREVARRIAHEIKNPLTPIKLSAQRLKKKFQSKAEDMEEVLEDCTNIIIQEVDALKGMVNEFSQFARMPTSNPIPTNLHDIINEAIALYKGTLKNITIKTEFSEEVPLLHIDPEQMKRVFINLLENAQQAINGHGAIFIKTRYLSDFQIVRIEISDTGVGIPFYLREKLFMPYFSTKKQGTGLGLAIVNTIISEHNGYIRVKDNEPQGTTFVIELPAS</sequence>
<dbReference type="InterPro" id="IPR013767">
    <property type="entry name" value="PAS_fold"/>
</dbReference>
<evidence type="ECO:0000259" key="18">
    <source>
        <dbReference type="PROSITE" id="PS50885"/>
    </source>
</evidence>
<evidence type="ECO:0000256" key="2">
    <source>
        <dbReference type="ARBA" id="ARBA00004651"/>
    </source>
</evidence>
<evidence type="ECO:0000313" key="20">
    <source>
        <dbReference type="Proteomes" id="UP000178797"/>
    </source>
</evidence>
<keyword evidence="4" id="KW-1003">Cell membrane</keyword>
<keyword evidence="11 15" id="KW-1133">Transmembrane helix</keyword>
<feature type="domain" description="PAS" evidence="17">
    <location>
        <begin position="395"/>
        <end position="465"/>
    </location>
</feature>
<keyword evidence="13 15" id="KW-0472">Membrane</keyword>
<feature type="transmembrane region" description="Helical" evidence="15">
    <location>
        <begin position="44"/>
        <end position="66"/>
    </location>
</feature>
<dbReference type="InterPro" id="IPR003661">
    <property type="entry name" value="HisK_dim/P_dom"/>
</dbReference>
<dbReference type="SUPFAM" id="SSF55785">
    <property type="entry name" value="PYP-like sensor domain (PAS domain)"/>
    <property type="match status" value="1"/>
</dbReference>
<dbReference type="EC" id="2.7.13.3" evidence="3"/>
<dbReference type="Pfam" id="PF02518">
    <property type="entry name" value="HATPase_c"/>
    <property type="match status" value="1"/>
</dbReference>
<keyword evidence="8" id="KW-0547">Nucleotide-binding</keyword>
<keyword evidence="7 15" id="KW-0812">Transmembrane</keyword>
<dbReference type="InterPro" id="IPR036097">
    <property type="entry name" value="HisK_dim/P_sf"/>
</dbReference>
<evidence type="ECO:0000256" key="10">
    <source>
        <dbReference type="ARBA" id="ARBA00022840"/>
    </source>
</evidence>
<evidence type="ECO:0000256" key="1">
    <source>
        <dbReference type="ARBA" id="ARBA00000085"/>
    </source>
</evidence>
<dbReference type="Gene3D" id="1.10.287.130">
    <property type="match status" value="1"/>
</dbReference>
<dbReference type="InterPro" id="IPR035965">
    <property type="entry name" value="PAS-like_dom_sf"/>
</dbReference>
<dbReference type="PRINTS" id="PR00344">
    <property type="entry name" value="BCTRLSENSOR"/>
</dbReference>
<keyword evidence="10" id="KW-0067">ATP-binding</keyword>
<dbReference type="PROSITE" id="PS50109">
    <property type="entry name" value="HIS_KIN"/>
    <property type="match status" value="1"/>
</dbReference>
<dbReference type="PROSITE" id="PS50885">
    <property type="entry name" value="HAMP"/>
    <property type="match status" value="1"/>
</dbReference>
<evidence type="ECO:0000256" key="4">
    <source>
        <dbReference type="ARBA" id="ARBA00022475"/>
    </source>
</evidence>
<protein>
    <recommendedName>
        <fullName evidence="3">histidine kinase</fullName>
        <ecNumber evidence="3">2.7.13.3</ecNumber>
    </recommendedName>
</protein>
<dbReference type="SUPFAM" id="SSF158472">
    <property type="entry name" value="HAMP domain-like"/>
    <property type="match status" value="1"/>
</dbReference>
<evidence type="ECO:0000256" key="3">
    <source>
        <dbReference type="ARBA" id="ARBA00012438"/>
    </source>
</evidence>
<keyword evidence="6" id="KW-0808">Transferase</keyword>
<organism evidence="19 20">
    <name type="scientific">Candidatus Schekmanbacteria bacterium RBG_16_38_10</name>
    <dbReference type="NCBI Taxonomy" id="1817879"/>
    <lineage>
        <taxon>Bacteria</taxon>
        <taxon>Candidatus Schekmaniibacteriota</taxon>
    </lineage>
</organism>
<dbReference type="Gene3D" id="3.30.450.20">
    <property type="entry name" value="PAS domain"/>
    <property type="match status" value="1"/>
</dbReference>
<dbReference type="Gene3D" id="6.10.340.10">
    <property type="match status" value="1"/>
</dbReference>
<evidence type="ECO:0000256" key="15">
    <source>
        <dbReference type="SAM" id="Phobius"/>
    </source>
</evidence>
<dbReference type="CDD" id="cd00130">
    <property type="entry name" value="PAS"/>
    <property type="match status" value="1"/>
</dbReference>
<evidence type="ECO:0000259" key="17">
    <source>
        <dbReference type="PROSITE" id="PS50112"/>
    </source>
</evidence>
<evidence type="ECO:0000313" key="19">
    <source>
        <dbReference type="EMBL" id="OGL47823.1"/>
    </source>
</evidence>